<organism evidence="4">
    <name type="scientific">Gongylonema pulchrum</name>
    <dbReference type="NCBI Taxonomy" id="637853"/>
    <lineage>
        <taxon>Eukaryota</taxon>
        <taxon>Metazoa</taxon>
        <taxon>Ecdysozoa</taxon>
        <taxon>Nematoda</taxon>
        <taxon>Chromadorea</taxon>
        <taxon>Rhabditida</taxon>
        <taxon>Spirurina</taxon>
        <taxon>Spiruromorpha</taxon>
        <taxon>Spiruroidea</taxon>
        <taxon>Gongylonematidae</taxon>
        <taxon>Gongylonema</taxon>
    </lineage>
</organism>
<keyword evidence="3" id="KW-1185">Reference proteome</keyword>
<dbReference type="AlphaFoldDB" id="A0A183D6W1"/>
<gene>
    <name evidence="2" type="ORF">GPUH_LOCUS4452</name>
</gene>
<reference evidence="4" key="1">
    <citation type="submission" date="2016-06" db="UniProtKB">
        <authorList>
            <consortium name="WormBaseParasite"/>
        </authorList>
    </citation>
    <scope>IDENTIFICATION</scope>
</reference>
<evidence type="ECO:0000313" key="3">
    <source>
        <dbReference type="Proteomes" id="UP000271098"/>
    </source>
</evidence>
<dbReference type="EMBL" id="UYRT01008415">
    <property type="protein sequence ID" value="VDK44998.1"/>
    <property type="molecule type" value="Genomic_DNA"/>
</dbReference>
<evidence type="ECO:0000256" key="1">
    <source>
        <dbReference type="SAM" id="MobiDB-lite"/>
    </source>
</evidence>
<protein>
    <submittedName>
        <fullName evidence="4">Homeobox domain-containing protein</fullName>
    </submittedName>
</protein>
<dbReference type="Proteomes" id="UP000271098">
    <property type="component" value="Unassembled WGS sequence"/>
</dbReference>
<reference evidence="2 3" key="2">
    <citation type="submission" date="2018-11" db="EMBL/GenBank/DDBJ databases">
        <authorList>
            <consortium name="Pathogen Informatics"/>
        </authorList>
    </citation>
    <scope>NUCLEOTIDE SEQUENCE [LARGE SCALE GENOMIC DNA]</scope>
</reference>
<evidence type="ECO:0000313" key="4">
    <source>
        <dbReference type="WBParaSite" id="GPUH_0000445901-mRNA-1"/>
    </source>
</evidence>
<name>A0A183D6W1_9BILA</name>
<evidence type="ECO:0000313" key="2">
    <source>
        <dbReference type="EMBL" id="VDK44998.1"/>
    </source>
</evidence>
<dbReference type="WBParaSite" id="GPUH_0000445901-mRNA-1">
    <property type="protein sequence ID" value="GPUH_0000445901-mRNA-1"/>
    <property type="gene ID" value="GPUH_0000445901"/>
</dbReference>
<proteinExistence type="predicted"/>
<accession>A0A183D6W1</accession>
<feature type="region of interest" description="Disordered" evidence="1">
    <location>
        <begin position="1"/>
        <end position="20"/>
    </location>
</feature>
<sequence length="106" mass="11412">MNPCESPTQRILDEQQQQEQPLNFSTNHTIRAAATVAALQKDSESSEGSSCNGRNEPAPFFAYQPSIFMAPGLLPSSYMSSFAAAAAMSAAMNAATNNHRFPQQSL</sequence>